<dbReference type="PANTHER" id="PTHR43792:SF8">
    <property type="entry name" value="[RIBOSOMAL PROTEIN US5]-ALANINE N-ACETYLTRANSFERASE"/>
    <property type="match status" value="1"/>
</dbReference>
<dbReference type="Pfam" id="PF13302">
    <property type="entry name" value="Acetyltransf_3"/>
    <property type="match status" value="1"/>
</dbReference>
<reference evidence="6" key="1">
    <citation type="submission" date="2016-06" db="EMBL/GenBank/DDBJ databases">
        <authorList>
            <person name="Hehemann J.-H."/>
            <person name="Arevalo P."/>
            <person name="Datta M.S."/>
            <person name="Polz M.F."/>
        </authorList>
    </citation>
    <scope>NUCLEOTIDE SEQUENCE [LARGE SCALE GENOMIC DNA]</scope>
    <source>
        <strain evidence="6">9CSC122</strain>
    </source>
</reference>
<proteinExistence type="inferred from homology"/>
<dbReference type="GO" id="GO:0005737">
    <property type="term" value="C:cytoplasm"/>
    <property type="evidence" value="ECO:0007669"/>
    <property type="project" value="TreeGrafter"/>
</dbReference>
<evidence type="ECO:0000256" key="3">
    <source>
        <dbReference type="ARBA" id="ARBA00038502"/>
    </source>
</evidence>
<evidence type="ECO:0000259" key="4">
    <source>
        <dbReference type="Pfam" id="PF13302"/>
    </source>
</evidence>
<dbReference type="InterPro" id="IPR051531">
    <property type="entry name" value="N-acetyltransferase"/>
</dbReference>
<evidence type="ECO:0000256" key="2">
    <source>
        <dbReference type="ARBA" id="ARBA00023315"/>
    </source>
</evidence>
<dbReference type="EMBL" id="MAJZ01000037">
    <property type="protein sequence ID" value="OCH78697.1"/>
    <property type="molecule type" value="Genomic_DNA"/>
</dbReference>
<dbReference type="Gene3D" id="3.40.630.30">
    <property type="match status" value="1"/>
</dbReference>
<dbReference type="Proteomes" id="UP000093173">
    <property type="component" value="Unassembled WGS sequence"/>
</dbReference>
<evidence type="ECO:0000313" key="6">
    <source>
        <dbReference type="Proteomes" id="UP000093173"/>
    </source>
</evidence>
<dbReference type="GO" id="GO:0008999">
    <property type="term" value="F:protein-N-terminal-alanine acetyltransferase activity"/>
    <property type="evidence" value="ECO:0007669"/>
    <property type="project" value="TreeGrafter"/>
</dbReference>
<keyword evidence="2" id="KW-0012">Acyltransferase</keyword>
<dbReference type="AlphaFoldDB" id="A0A1B9R2Z1"/>
<feature type="domain" description="N-acetyltransferase" evidence="4">
    <location>
        <begin position="10"/>
        <end position="145"/>
    </location>
</feature>
<sequence>MTPPNLELLSHNDHSALLEFEKMNQTWFESYVPARETGFYSDSGLTQHIDDCLTLHQSNEMLPMLIKSAQGEIVGRINLHNLDLDEGSAHLGYRIAQNKTGLGIATLATRKIAILCKEDYSLKRLIALAATNNIASQRTLTNNQFRQTRTHSNYTRLNGKLIHCIEYQKQL</sequence>
<dbReference type="InterPro" id="IPR016181">
    <property type="entry name" value="Acyl_CoA_acyltransferase"/>
</dbReference>
<name>A0A1B9R2Z1_9VIBR</name>
<keyword evidence="1" id="KW-0808">Transferase</keyword>
<comment type="similarity">
    <text evidence="3">Belongs to the acetyltransferase family. RimJ subfamily.</text>
</comment>
<dbReference type="PANTHER" id="PTHR43792">
    <property type="entry name" value="GNAT FAMILY, PUTATIVE (AFU_ORTHOLOGUE AFUA_3G00765)-RELATED-RELATED"/>
    <property type="match status" value="1"/>
</dbReference>
<gene>
    <name evidence="5" type="ORF">A6E14_16895</name>
</gene>
<protein>
    <recommendedName>
        <fullName evidence="4">N-acetyltransferase domain-containing protein</fullName>
    </recommendedName>
</protein>
<organism evidence="5 6">
    <name type="scientific">Vibrio genomosp. F10</name>
    <dbReference type="NCBI Taxonomy" id="723171"/>
    <lineage>
        <taxon>Bacteria</taxon>
        <taxon>Pseudomonadati</taxon>
        <taxon>Pseudomonadota</taxon>
        <taxon>Gammaproteobacteria</taxon>
        <taxon>Vibrionales</taxon>
        <taxon>Vibrionaceae</taxon>
        <taxon>Vibrio</taxon>
    </lineage>
</organism>
<dbReference type="SUPFAM" id="SSF55729">
    <property type="entry name" value="Acyl-CoA N-acyltransferases (Nat)"/>
    <property type="match status" value="1"/>
</dbReference>
<dbReference type="InterPro" id="IPR000182">
    <property type="entry name" value="GNAT_dom"/>
</dbReference>
<evidence type="ECO:0000313" key="5">
    <source>
        <dbReference type="EMBL" id="OCH78697.1"/>
    </source>
</evidence>
<keyword evidence="6" id="KW-1185">Reference proteome</keyword>
<accession>A0A1B9R2Z1</accession>
<evidence type="ECO:0000256" key="1">
    <source>
        <dbReference type="ARBA" id="ARBA00022679"/>
    </source>
</evidence>
<comment type="caution">
    <text evidence="5">The sequence shown here is derived from an EMBL/GenBank/DDBJ whole genome shotgun (WGS) entry which is preliminary data.</text>
</comment>
<dbReference type="RefSeq" id="WP_017037628.1">
    <property type="nucleotide sequence ID" value="NZ_JBNGCH010000037.1"/>
</dbReference>